<dbReference type="SUPFAM" id="SSF143422">
    <property type="entry name" value="Transposase IS200-like"/>
    <property type="match status" value="1"/>
</dbReference>
<feature type="domain" description="Transposase IS200-like" evidence="1">
    <location>
        <begin position="14"/>
        <end position="133"/>
    </location>
</feature>
<dbReference type="KEGG" id="mthe:MSTHC_1418"/>
<organism evidence="2 3">
    <name type="scientific">Methanosarcina thermophila CHTI-55</name>
    <dbReference type="NCBI Taxonomy" id="1434121"/>
    <lineage>
        <taxon>Archaea</taxon>
        <taxon>Methanobacteriati</taxon>
        <taxon>Methanobacteriota</taxon>
        <taxon>Stenosarchaea group</taxon>
        <taxon>Methanomicrobia</taxon>
        <taxon>Methanosarcinales</taxon>
        <taxon>Methanosarcinaceae</taxon>
        <taxon>Methanosarcina</taxon>
    </lineage>
</organism>
<dbReference type="RefSeq" id="WP_148704433.1">
    <property type="nucleotide sequence ID" value="NZ_CP009502.1"/>
</dbReference>
<dbReference type="AlphaFoldDB" id="A0A0E3NFL9"/>
<evidence type="ECO:0000313" key="2">
    <source>
        <dbReference type="EMBL" id="AKB15736.1"/>
    </source>
</evidence>
<dbReference type="PANTHER" id="PTHR33360:SF2">
    <property type="entry name" value="TRANSPOSASE FOR INSERTION SEQUENCE ELEMENT IS200"/>
    <property type="match status" value="1"/>
</dbReference>
<dbReference type="Pfam" id="PF01797">
    <property type="entry name" value="Y1_Tnp"/>
    <property type="match status" value="1"/>
</dbReference>
<dbReference type="EMBL" id="CP009502">
    <property type="protein sequence ID" value="AKB15736.1"/>
    <property type="molecule type" value="Genomic_DNA"/>
</dbReference>
<dbReference type="SMART" id="SM01321">
    <property type="entry name" value="Y1_Tnp"/>
    <property type="match status" value="1"/>
</dbReference>
<dbReference type="GO" id="GO:0003677">
    <property type="term" value="F:DNA binding"/>
    <property type="evidence" value="ECO:0007669"/>
    <property type="project" value="InterPro"/>
</dbReference>
<name>A0A0E3NFL9_METTE</name>
<protein>
    <submittedName>
        <fullName evidence="2">Mobile element protein</fullName>
    </submittedName>
</protein>
<evidence type="ECO:0000313" key="3">
    <source>
        <dbReference type="Proteomes" id="UP000056925"/>
    </source>
</evidence>
<dbReference type="GO" id="GO:0004803">
    <property type="term" value="F:transposase activity"/>
    <property type="evidence" value="ECO:0007669"/>
    <property type="project" value="InterPro"/>
</dbReference>
<evidence type="ECO:0000259" key="1">
    <source>
        <dbReference type="SMART" id="SM01321"/>
    </source>
</evidence>
<dbReference type="PANTHER" id="PTHR33360">
    <property type="entry name" value="TRANSPOSASE FOR INSERTION SEQUENCE ELEMENT IS200"/>
    <property type="match status" value="1"/>
</dbReference>
<dbReference type="Proteomes" id="UP000056925">
    <property type="component" value="Chromosome"/>
</dbReference>
<dbReference type="NCBIfam" id="NF033573">
    <property type="entry name" value="transpos_IS200"/>
    <property type="match status" value="1"/>
</dbReference>
<dbReference type="GeneID" id="41602756"/>
<gene>
    <name evidence="2" type="ORF">MSTHC_1418</name>
</gene>
<dbReference type="InterPro" id="IPR036515">
    <property type="entry name" value="Transposase_17_sf"/>
</dbReference>
<sequence length="136" mass="15917">MAGKEHWISARGCVYNTNYHFVWSTKYRRKVLTGKIVEDLKELHEKIAKEKGVTLVTQEVMPDHVHLFIIMHPKFAPADIVKIFKGITAKKLFEMHPEIRSRLWNGHLWNPSYYVGTCGDTTKETVKMYIETQKVK</sequence>
<dbReference type="InterPro" id="IPR002686">
    <property type="entry name" value="Transposase_17"/>
</dbReference>
<dbReference type="GO" id="GO:0006313">
    <property type="term" value="P:DNA transposition"/>
    <property type="evidence" value="ECO:0007669"/>
    <property type="project" value="InterPro"/>
</dbReference>
<proteinExistence type="predicted"/>
<accession>A0A0E3NFL9</accession>
<dbReference type="PATRIC" id="fig|1434121.4.peg.1752"/>
<dbReference type="HOGENOM" id="CLU_101320_2_0_2"/>
<reference evidence="2 3" key="1">
    <citation type="submission" date="2014-07" db="EMBL/GenBank/DDBJ databases">
        <title>Methanogenic archaea and the global carbon cycle.</title>
        <authorList>
            <person name="Henriksen J.R."/>
            <person name="Luke J."/>
            <person name="Reinhart S."/>
            <person name="Benedict M.N."/>
            <person name="Youngblut N.D."/>
            <person name="Metcalf M.E."/>
            <person name="Whitaker R.J."/>
            <person name="Metcalf W.W."/>
        </authorList>
    </citation>
    <scope>NUCLEOTIDE SEQUENCE [LARGE SCALE GENOMIC DNA]</scope>
    <source>
        <strain evidence="2 3">CHTI-55</strain>
    </source>
</reference>
<dbReference type="Gene3D" id="3.30.70.1290">
    <property type="entry name" value="Transposase IS200-like"/>
    <property type="match status" value="1"/>
</dbReference>